<reference evidence="2" key="1">
    <citation type="submission" date="2018-05" db="EMBL/GenBank/DDBJ databases">
        <authorList>
            <person name="Lanie J.A."/>
            <person name="Ng W.-L."/>
            <person name="Kazmierczak K.M."/>
            <person name="Andrzejewski T.M."/>
            <person name="Davidsen T.M."/>
            <person name="Wayne K.J."/>
            <person name="Tettelin H."/>
            <person name="Glass J.I."/>
            <person name="Rusch D."/>
            <person name="Podicherti R."/>
            <person name="Tsui H.-C.T."/>
            <person name="Winkler M.E."/>
        </authorList>
    </citation>
    <scope>NUCLEOTIDE SEQUENCE</scope>
</reference>
<keyword evidence="1" id="KW-1133">Transmembrane helix</keyword>
<evidence type="ECO:0000313" key="2">
    <source>
        <dbReference type="EMBL" id="SVB76920.1"/>
    </source>
</evidence>
<proteinExistence type="predicted"/>
<dbReference type="EMBL" id="UINC01056647">
    <property type="protein sequence ID" value="SVB76920.1"/>
    <property type="molecule type" value="Genomic_DNA"/>
</dbReference>
<feature type="transmembrane region" description="Helical" evidence="1">
    <location>
        <begin position="80"/>
        <end position="100"/>
    </location>
</feature>
<organism evidence="2">
    <name type="scientific">marine metagenome</name>
    <dbReference type="NCBI Taxonomy" id="408172"/>
    <lineage>
        <taxon>unclassified sequences</taxon>
        <taxon>metagenomes</taxon>
        <taxon>ecological metagenomes</taxon>
    </lineage>
</organism>
<dbReference type="AlphaFoldDB" id="A0A382GP56"/>
<sequence>MDAIKQYMQPKWWLIVVGTIFTIMGLMTYINGEGSAKTAWGDTVTDNDIFYEKAWAANILWVAIIALASGFLIEGRALSIVAMGVSGGYIVSFVLVYLAGADLGYGYLEPVPAAPGIIAAIGLFTSGYLHLEGE</sequence>
<feature type="transmembrane region" description="Helical" evidence="1">
    <location>
        <begin position="54"/>
        <end position="73"/>
    </location>
</feature>
<feature type="transmembrane region" description="Helical" evidence="1">
    <location>
        <begin position="112"/>
        <end position="131"/>
    </location>
</feature>
<accession>A0A382GP56</accession>
<protein>
    <submittedName>
        <fullName evidence="2">Uncharacterized protein</fullName>
    </submittedName>
</protein>
<evidence type="ECO:0000256" key="1">
    <source>
        <dbReference type="SAM" id="Phobius"/>
    </source>
</evidence>
<feature type="transmembrane region" description="Helical" evidence="1">
    <location>
        <begin position="12"/>
        <end position="30"/>
    </location>
</feature>
<keyword evidence="1" id="KW-0472">Membrane</keyword>
<keyword evidence="1" id="KW-0812">Transmembrane</keyword>
<name>A0A382GP56_9ZZZZ</name>
<gene>
    <name evidence="2" type="ORF">METZ01_LOCUS229774</name>
</gene>